<dbReference type="EMBL" id="HE573025">
    <property type="protein sequence ID" value="CCC50243.1"/>
    <property type="molecule type" value="Genomic_DNA"/>
</dbReference>
<proteinExistence type="predicted"/>
<protein>
    <submittedName>
        <fullName evidence="1">Uncharacterized protein</fullName>
    </submittedName>
</protein>
<dbReference type="AlphaFoldDB" id="G0U1U4"/>
<evidence type="ECO:0000313" key="1">
    <source>
        <dbReference type="EMBL" id="CCC50243.1"/>
    </source>
</evidence>
<dbReference type="OMA" id="PVETSEC"/>
<gene>
    <name evidence="1" type="ORF">TVY486_0900660</name>
</gene>
<reference evidence="1" key="1">
    <citation type="journal article" date="2012" name="Proc. Natl. Acad. Sci. U.S.A.">
        <title>Antigenic diversity is generated by distinct evolutionary mechanisms in African trypanosome species.</title>
        <authorList>
            <person name="Jackson A.P."/>
            <person name="Berry A."/>
            <person name="Aslett M."/>
            <person name="Allison H.C."/>
            <person name="Burton P."/>
            <person name="Vavrova-Anderson J."/>
            <person name="Brown R."/>
            <person name="Browne H."/>
            <person name="Corton N."/>
            <person name="Hauser H."/>
            <person name="Gamble J."/>
            <person name="Gilderthorp R."/>
            <person name="Marcello L."/>
            <person name="McQuillan J."/>
            <person name="Otto T.D."/>
            <person name="Quail M.A."/>
            <person name="Sanders M.J."/>
            <person name="van Tonder A."/>
            <person name="Ginger M.L."/>
            <person name="Field M.C."/>
            <person name="Barry J.D."/>
            <person name="Hertz-Fowler C."/>
            <person name="Berriman M."/>
        </authorList>
    </citation>
    <scope>NUCLEOTIDE SEQUENCE</scope>
    <source>
        <strain evidence="1">Y486</strain>
    </source>
</reference>
<name>G0U1U4_TRYVY</name>
<dbReference type="VEuPathDB" id="TriTrypDB:TvY486_0900660"/>
<sequence length="452" mass="49332">MTAVPRHSAPENDAVVAALRRLEEAGVAVLGVCRQLRRTMTTLQHHIAAHTRCQGCLSQGANGQHVLVGPPASNDRQEVASGTMESLFMQDAAKRRAITATYRNTAILTQRKLQLARIWQQLVIDMWFKPCVLEAFCGRVSRMLYTLSTRLDRAAAALKPTRRLQGLPHCLTLLPFLSAPKSGSSTAARWRSLAEAIFLAVRIPQEFSAQITENNTEGSEACSHTKSDPCASTVGAGEVSMCPLSPISLSVDDISALLQCLIEVPVEENKKLRDSASKFLQLPGTLVSLHAPGAFHCLAGKMGLNLQQSQSPNGPLVDSQQDWTHQASTSSFKGSVAPHCVYSVQAQTFIKLIQEKSRSTSDAIVARRAQLERNEARWYTLHSDALSILRNQPETVSKIMCSSSSEGKEVAQFSGSGTAPRTCDGDYNVTLELVECILWLASQHMRRSTETP</sequence>
<accession>G0U1U4</accession>
<organism evidence="1">
    <name type="scientific">Trypanosoma vivax (strain Y486)</name>
    <dbReference type="NCBI Taxonomy" id="1055687"/>
    <lineage>
        <taxon>Eukaryota</taxon>
        <taxon>Discoba</taxon>
        <taxon>Euglenozoa</taxon>
        <taxon>Kinetoplastea</taxon>
        <taxon>Metakinetoplastina</taxon>
        <taxon>Trypanosomatida</taxon>
        <taxon>Trypanosomatidae</taxon>
        <taxon>Trypanosoma</taxon>
        <taxon>Duttonella</taxon>
    </lineage>
</organism>